<accession>A0ABR3G0D9</accession>
<organism evidence="2 3">
    <name type="scientific">Marasmius crinis-equi</name>
    <dbReference type="NCBI Taxonomy" id="585013"/>
    <lineage>
        <taxon>Eukaryota</taxon>
        <taxon>Fungi</taxon>
        <taxon>Dikarya</taxon>
        <taxon>Basidiomycota</taxon>
        <taxon>Agaricomycotina</taxon>
        <taxon>Agaricomycetes</taxon>
        <taxon>Agaricomycetidae</taxon>
        <taxon>Agaricales</taxon>
        <taxon>Marasmiineae</taxon>
        <taxon>Marasmiaceae</taxon>
        <taxon>Marasmius</taxon>
    </lineage>
</organism>
<evidence type="ECO:0000313" key="3">
    <source>
        <dbReference type="Proteomes" id="UP001465976"/>
    </source>
</evidence>
<gene>
    <name evidence="2" type="ORF">V5O48_000685</name>
</gene>
<name>A0ABR3G0D9_9AGAR</name>
<dbReference type="EMBL" id="JBAHYK010000012">
    <property type="protein sequence ID" value="KAL0581309.1"/>
    <property type="molecule type" value="Genomic_DNA"/>
</dbReference>
<dbReference type="Proteomes" id="UP001465976">
    <property type="component" value="Unassembled WGS sequence"/>
</dbReference>
<feature type="region of interest" description="Disordered" evidence="1">
    <location>
        <begin position="89"/>
        <end position="127"/>
    </location>
</feature>
<evidence type="ECO:0000313" key="2">
    <source>
        <dbReference type="EMBL" id="KAL0581309.1"/>
    </source>
</evidence>
<comment type="caution">
    <text evidence="2">The sequence shown here is derived from an EMBL/GenBank/DDBJ whole genome shotgun (WGS) entry which is preliminary data.</text>
</comment>
<feature type="compositionally biased region" description="Pro residues" evidence="1">
    <location>
        <begin position="96"/>
        <end position="112"/>
    </location>
</feature>
<reference evidence="2 3" key="1">
    <citation type="submission" date="2024-02" db="EMBL/GenBank/DDBJ databases">
        <title>A draft genome for the cacao thread blight pathogen Marasmius crinis-equi.</title>
        <authorList>
            <person name="Cohen S.P."/>
            <person name="Baruah I.K."/>
            <person name="Amoako-Attah I."/>
            <person name="Bukari Y."/>
            <person name="Meinhardt L.W."/>
            <person name="Bailey B.A."/>
        </authorList>
    </citation>
    <scope>NUCLEOTIDE SEQUENCE [LARGE SCALE GENOMIC DNA]</scope>
    <source>
        <strain evidence="2 3">GH-76</strain>
    </source>
</reference>
<proteinExistence type="predicted"/>
<keyword evidence="3" id="KW-1185">Reference proteome</keyword>
<protein>
    <submittedName>
        <fullName evidence="2">Uncharacterized protein</fullName>
    </submittedName>
</protein>
<sequence length="253" mass="27752">MVIDQDILDLFPAPPQHGQARKSDISAFAFPSKTTPVLDNRVFAYPANEKPLPVLPLNLDRVSANQRKVRRGAISSASQRAPFAQNSAITNQNAWGPPPSAPPDMPLPPLPSQSPLSSRRLHSASGQALRNKSSFFIDRPVRRAKSTRSLGANVRLQPGPVSYNPTVIHRQHTHTNLHLRYLRPIPDVPADVGVDMVVTADPTDSVKENDGVSRKGSRKSNCRCAILFDESGNFVKRTGHYLTTCPLYNGGER</sequence>
<evidence type="ECO:0000256" key="1">
    <source>
        <dbReference type="SAM" id="MobiDB-lite"/>
    </source>
</evidence>